<dbReference type="GO" id="GO:0008477">
    <property type="term" value="F:purine nucleosidase activity"/>
    <property type="evidence" value="ECO:0007669"/>
    <property type="project" value="TreeGrafter"/>
</dbReference>
<dbReference type="Pfam" id="PF01156">
    <property type="entry name" value="IU_nuc_hydro"/>
    <property type="match status" value="1"/>
</dbReference>
<dbReference type="PROSITE" id="PS01247">
    <property type="entry name" value="IUNH"/>
    <property type="match status" value="1"/>
</dbReference>
<dbReference type="Proteomes" id="UP000234775">
    <property type="component" value="Unassembled WGS sequence"/>
</dbReference>
<gene>
    <name evidence="5" type="ORF">CYJ27_01020</name>
    <name evidence="4" type="ORF">HMPREF3187_00386</name>
</gene>
<dbReference type="NCBIfam" id="NF008036">
    <property type="entry name" value="PRK10768.1"/>
    <property type="match status" value="1"/>
</dbReference>
<dbReference type="EMBL" id="LSCQ01000019">
    <property type="protein sequence ID" value="KXB37827.1"/>
    <property type="molecule type" value="Genomic_DNA"/>
</dbReference>
<dbReference type="InterPro" id="IPR036452">
    <property type="entry name" value="Ribo_hydro-like"/>
</dbReference>
<dbReference type="RefSeq" id="WP_060776481.1">
    <property type="nucleotide sequence ID" value="NZ_CP014159.1"/>
</dbReference>
<evidence type="ECO:0000313" key="7">
    <source>
        <dbReference type="Proteomes" id="UP000234775"/>
    </source>
</evidence>
<dbReference type="OrthoDB" id="9797882at2"/>
<dbReference type="InterPro" id="IPR023186">
    <property type="entry name" value="IUNH"/>
</dbReference>
<dbReference type="KEGG" id="acg:AWM71_02310"/>
<evidence type="ECO:0000313" key="4">
    <source>
        <dbReference type="EMBL" id="KXB37827.1"/>
    </source>
</evidence>
<dbReference type="AlphaFoldDB" id="A0A0X8F7G1"/>
<evidence type="ECO:0000313" key="6">
    <source>
        <dbReference type="Proteomes" id="UP000070422"/>
    </source>
</evidence>
<dbReference type="STRING" id="87541.AWM71_02310"/>
<keyword evidence="7" id="KW-1185">Reference proteome</keyword>
<dbReference type="InterPro" id="IPR015910">
    <property type="entry name" value="I/U_nuclsd_hydro_CS"/>
</dbReference>
<dbReference type="InterPro" id="IPR001910">
    <property type="entry name" value="Inosine/uridine_hydrolase_dom"/>
</dbReference>
<keyword evidence="2" id="KW-0326">Glycosidase</keyword>
<dbReference type="SUPFAM" id="SSF53590">
    <property type="entry name" value="Nucleoside hydrolase"/>
    <property type="match status" value="1"/>
</dbReference>
<dbReference type="EMBL" id="PKGZ01000001">
    <property type="protein sequence ID" value="PKY92047.1"/>
    <property type="molecule type" value="Genomic_DNA"/>
</dbReference>
<evidence type="ECO:0000313" key="5">
    <source>
        <dbReference type="EMBL" id="PKY92047.1"/>
    </source>
</evidence>
<protein>
    <submittedName>
        <fullName evidence="4">Putative cytidine/uridine-specific hydrolase</fullName>
    </submittedName>
    <submittedName>
        <fullName evidence="5">Ribonucleoside hydrolase RihC</fullName>
    </submittedName>
</protein>
<dbReference type="PANTHER" id="PTHR12304:SF15">
    <property type="entry name" value="NON-SPECIFIC RIBONUCLEOSIDE HYDROLASE RIHC"/>
    <property type="match status" value="1"/>
</dbReference>
<feature type="domain" description="Inosine/uridine-preferring nucleoside hydrolase" evidence="3">
    <location>
        <begin position="6"/>
        <end position="296"/>
    </location>
</feature>
<evidence type="ECO:0000256" key="1">
    <source>
        <dbReference type="ARBA" id="ARBA00022801"/>
    </source>
</evidence>
<sequence>MKKIPVIFDTDPGIDDAIALSILLNAEEVDLKLITTIGGNVALEKTAANAVKLVEFFGKDVPVAAGNHGPLLAEFEDASDVHGESGMDGYEFPAPDLSRLLDEHAVLAMRRVLMESDEKITIVAVGPQTNIALLLTMFPEVKEKIEKIIIMGGSFNRGNKHVMDEFNIGTDPEAAQMVFRSSLTTVMVGLDIGNIATVSPAEAEDWAQHSETGKMLNAMLKHYRSSLQDGEWEMYDPTAVCYLLAPELFEEKECNVEVELVSPLTYGQTVVDLKHKTDRPANCVVPVTIDRQGFKQWIRERIINCK</sequence>
<dbReference type="CDD" id="cd02651">
    <property type="entry name" value="nuc_hydro_IU_UC_XIUA"/>
    <property type="match status" value="1"/>
</dbReference>
<reference evidence="4 6" key="1">
    <citation type="submission" date="2016-01" db="EMBL/GenBank/DDBJ databases">
        <authorList>
            <person name="Oliw E.H."/>
        </authorList>
    </citation>
    <scope>NUCLEOTIDE SEQUENCE [LARGE SCALE GENOMIC DNA]</scope>
    <source>
        <strain evidence="4 6">KA00635</strain>
    </source>
</reference>
<dbReference type="PANTHER" id="PTHR12304">
    <property type="entry name" value="INOSINE-URIDINE PREFERRING NUCLEOSIDE HYDROLASE"/>
    <property type="match status" value="1"/>
</dbReference>
<evidence type="ECO:0000256" key="2">
    <source>
        <dbReference type="ARBA" id="ARBA00023295"/>
    </source>
</evidence>
<dbReference type="GO" id="GO:0005829">
    <property type="term" value="C:cytosol"/>
    <property type="evidence" value="ECO:0007669"/>
    <property type="project" value="TreeGrafter"/>
</dbReference>
<name>A0A0X8F7G1_9LACT</name>
<comment type="caution">
    <text evidence="5">The sequence shown here is derived from an EMBL/GenBank/DDBJ whole genome shotgun (WGS) entry which is preliminary data.</text>
</comment>
<dbReference type="Gene3D" id="3.90.245.10">
    <property type="entry name" value="Ribonucleoside hydrolase-like"/>
    <property type="match status" value="1"/>
</dbReference>
<dbReference type="GO" id="GO:0045437">
    <property type="term" value="F:uridine nucleosidase activity"/>
    <property type="evidence" value="ECO:0007669"/>
    <property type="project" value="UniProtKB-ARBA"/>
</dbReference>
<dbReference type="PATRIC" id="fig|87541.4.peg.388"/>
<keyword evidence="1 5" id="KW-0378">Hydrolase</keyword>
<dbReference type="Proteomes" id="UP000070422">
    <property type="component" value="Unassembled WGS sequence"/>
</dbReference>
<accession>A0A0X8F7G1</accession>
<organism evidence="5 7">
    <name type="scientific">Aerococcus christensenii</name>
    <dbReference type="NCBI Taxonomy" id="87541"/>
    <lineage>
        <taxon>Bacteria</taxon>
        <taxon>Bacillati</taxon>
        <taxon>Bacillota</taxon>
        <taxon>Bacilli</taxon>
        <taxon>Lactobacillales</taxon>
        <taxon>Aerococcaceae</taxon>
        <taxon>Aerococcus</taxon>
    </lineage>
</organism>
<proteinExistence type="predicted"/>
<dbReference type="GO" id="GO:0006152">
    <property type="term" value="P:purine nucleoside catabolic process"/>
    <property type="evidence" value="ECO:0007669"/>
    <property type="project" value="TreeGrafter"/>
</dbReference>
<evidence type="ECO:0000259" key="3">
    <source>
        <dbReference type="Pfam" id="PF01156"/>
    </source>
</evidence>
<reference evidence="5 7" key="2">
    <citation type="submission" date="2017-12" db="EMBL/GenBank/DDBJ databases">
        <title>Phylogenetic diversity of female urinary microbiome.</title>
        <authorList>
            <person name="Thomas-White K."/>
            <person name="Wolfe A.J."/>
        </authorList>
    </citation>
    <scope>NUCLEOTIDE SEQUENCE [LARGE SCALE GENOMIC DNA]</scope>
    <source>
        <strain evidence="5 7">UMB0844</strain>
    </source>
</reference>